<evidence type="ECO:0000313" key="2">
    <source>
        <dbReference type="Proteomes" id="UP001148662"/>
    </source>
</evidence>
<proteinExistence type="predicted"/>
<name>A0ACC1T4R7_9APHY</name>
<dbReference type="Proteomes" id="UP001148662">
    <property type="component" value="Unassembled WGS sequence"/>
</dbReference>
<organism evidence="1 2">
    <name type="scientific">Phlebia brevispora</name>
    <dbReference type="NCBI Taxonomy" id="194682"/>
    <lineage>
        <taxon>Eukaryota</taxon>
        <taxon>Fungi</taxon>
        <taxon>Dikarya</taxon>
        <taxon>Basidiomycota</taxon>
        <taxon>Agaricomycotina</taxon>
        <taxon>Agaricomycetes</taxon>
        <taxon>Polyporales</taxon>
        <taxon>Meruliaceae</taxon>
        <taxon>Phlebia</taxon>
    </lineage>
</organism>
<evidence type="ECO:0000313" key="1">
    <source>
        <dbReference type="EMBL" id="KAJ3553114.1"/>
    </source>
</evidence>
<dbReference type="EMBL" id="JANHOG010000577">
    <property type="protein sequence ID" value="KAJ3553114.1"/>
    <property type="molecule type" value="Genomic_DNA"/>
</dbReference>
<accession>A0ACC1T4R7</accession>
<protein>
    <submittedName>
        <fullName evidence="1">Uncharacterized protein</fullName>
    </submittedName>
</protein>
<keyword evidence="2" id="KW-1185">Reference proteome</keyword>
<comment type="caution">
    <text evidence="1">The sequence shown here is derived from an EMBL/GenBank/DDBJ whole genome shotgun (WGS) entry which is preliminary data.</text>
</comment>
<reference evidence="1" key="1">
    <citation type="submission" date="2022-07" db="EMBL/GenBank/DDBJ databases">
        <title>Genome Sequence of Phlebia brevispora.</title>
        <authorList>
            <person name="Buettner E."/>
        </authorList>
    </citation>
    <scope>NUCLEOTIDE SEQUENCE</scope>
    <source>
        <strain evidence="1">MPL23</strain>
    </source>
</reference>
<sequence>MGTKSFASQSSTNSSYALPGTNSITTAEILEEDDEPPGSCRGSRNTEVTPPGEADITGPLFHQNLNKYHEIARSGFNEDIDSSTSMRSVRHIEMSLPQSQGQSPGIAYRARIPDLQTLLTPSRPLGASPGYLRSLKSAITYSPLNVLLVFIPVSWALHLARASDTLTFVCSALAIVPLAAQLTLATEQISLRTSQSAGGLINATFGNIVEMIIGGIALSKCDLALVQSSLLGGLISNLLLVLGTAFTVGGYRFHQQEFQPMAAQLNTSLMTVAVISLLVPAGFHAFLGDRLKGNEGPLLLKLSRGSAVVLICIYIAYLIFQFYSHIDMFTDTYELTSMTDSRRSSFGSCAGDDPILPVTDPLIVPSASMPYESPQLNTVTAVCILVFATALTYVTADSLVSSLNGMVERSDISKKWVAFIIIPIISNAAEHMTAVIVASKGKFDLLMSVAVGSCIQIALFVIPALIIVAWCLGKPLTLLFDPIETMCLFLSILLVKFSIGEGKTHWMSGVALTGVYMLIAISFWDYPPIDLSPLACT</sequence>
<gene>
    <name evidence="1" type="ORF">NM688_g3786</name>
</gene>